<sequence length="140" mass="15358">MIVFVFAPRRAHRGSRSRARTTTVDALDGNLTDTEILEGWMNEAHSYDPETFHPSMTHSVHVKLEAHSVVSSEESTETQSGGEAVKESTEELLDLSVKTFLDYNTYMALLIGSEGCDPTPTPCSNEGSPSTCKKLRHNSG</sequence>
<accession>A0A1A8G5Y5</accession>
<dbReference type="EMBL" id="HAEB01020095">
    <property type="protein sequence ID" value="SBQ66622.1"/>
    <property type="molecule type" value="Transcribed_RNA"/>
</dbReference>
<feature type="non-terminal residue" evidence="2">
    <location>
        <position position="140"/>
    </location>
</feature>
<gene>
    <name evidence="2" type="primary">Nfu_g_1_019437</name>
</gene>
<proteinExistence type="predicted"/>
<feature type="region of interest" description="Disordered" evidence="1">
    <location>
        <begin position="119"/>
        <end position="140"/>
    </location>
</feature>
<organism evidence="2">
    <name type="scientific">Nothobranchius korthausae</name>
    <dbReference type="NCBI Taxonomy" id="1143690"/>
    <lineage>
        <taxon>Eukaryota</taxon>
        <taxon>Metazoa</taxon>
        <taxon>Chordata</taxon>
        <taxon>Craniata</taxon>
        <taxon>Vertebrata</taxon>
        <taxon>Euteleostomi</taxon>
        <taxon>Actinopterygii</taxon>
        <taxon>Neopterygii</taxon>
        <taxon>Teleostei</taxon>
        <taxon>Neoteleostei</taxon>
        <taxon>Acanthomorphata</taxon>
        <taxon>Ovalentaria</taxon>
        <taxon>Atherinomorphae</taxon>
        <taxon>Cyprinodontiformes</taxon>
        <taxon>Nothobranchiidae</taxon>
        <taxon>Nothobranchius</taxon>
    </lineage>
</organism>
<dbReference type="AlphaFoldDB" id="A0A1A8G5Y5"/>
<reference evidence="2" key="1">
    <citation type="submission" date="2016-05" db="EMBL/GenBank/DDBJ databases">
        <authorList>
            <person name="Lavstsen T."/>
            <person name="Jespersen J.S."/>
        </authorList>
    </citation>
    <scope>NUCLEOTIDE SEQUENCE</scope>
    <source>
        <tissue evidence="2">Brain</tissue>
    </source>
</reference>
<evidence type="ECO:0000313" key="2">
    <source>
        <dbReference type="EMBL" id="SBQ66622.1"/>
    </source>
</evidence>
<protein>
    <submittedName>
        <fullName evidence="2">Uncharacterized protein</fullName>
    </submittedName>
</protein>
<evidence type="ECO:0000256" key="1">
    <source>
        <dbReference type="SAM" id="MobiDB-lite"/>
    </source>
</evidence>
<name>A0A1A8G5Y5_9TELE</name>
<reference evidence="2" key="2">
    <citation type="submission" date="2016-06" db="EMBL/GenBank/DDBJ databases">
        <title>The genome of a short-lived fish provides insights into sex chromosome evolution and the genetic control of aging.</title>
        <authorList>
            <person name="Reichwald K."/>
            <person name="Felder M."/>
            <person name="Petzold A."/>
            <person name="Koch P."/>
            <person name="Groth M."/>
            <person name="Platzer M."/>
        </authorList>
    </citation>
    <scope>NUCLEOTIDE SEQUENCE</scope>
    <source>
        <tissue evidence="2">Brain</tissue>
    </source>
</reference>
<feature type="compositionally biased region" description="Polar residues" evidence="1">
    <location>
        <begin position="122"/>
        <end position="131"/>
    </location>
</feature>